<evidence type="ECO:0008006" key="3">
    <source>
        <dbReference type="Google" id="ProtNLM"/>
    </source>
</evidence>
<dbReference type="Gene3D" id="2.180.10.10">
    <property type="entry name" value="RHS repeat-associated core"/>
    <property type="match status" value="1"/>
</dbReference>
<dbReference type="AlphaFoldDB" id="A0A1D2QSS7"/>
<dbReference type="PANTHER" id="PTHR32305:SF15">
    <property type="entry name" value="PROTEIN RHSA-RELATED"/>
    <property type="match status" value="1"/>
</dbReference>
<dbReference type="STRING" id="62101.AB835_02555"/>
<gene>
    <name evidence="1" type="ORF">AB835_02555</name>
</gene>
<name>A0A1D2QSS7_9GAMM</name>
<dbReference type="Pfam" id="PF18807">
    <property type="entry name" value="TTc_toxin_rep"/>
    <property type="match status" value="1"/>
</dbReference>
<comment type="caution">
    <text evidence="1">The sequence shown here is derived from an EMBL/GenBank/DDBJ whole genome shotgun (WGS) entry which is preliminary data.</text>
</comment>
<dbReference type="InterPro" id="IPR041508">
    <property type="entry name" value="TcC-like_repeat"/>
</dbReference>
<evidence type="ECO:0000313" key="1">
    <source>
        <dbReference type="EMBL" id="ODS24629.1"/>
    </source>
</evidence>
<evidence type="ECO:0000313" key="2">
    <source>
        <dbReference type="Proteomes" id="UP000242502"/>
    </source>
</evidence>
<reference evidence="1 2" key="1">
    <citation type="journal article" date="2016" name="Appl. Environ. Microbiol.">
        <title>Lack of Overt Genome Reduction in the Bryostatin-Producing Bryozoan Symbiont "Candidatus Endobugula sertula".</title>
        <authorList>
            <person name="Miller I.J."/>
            <person name="Vanee N."/>
            <person name="Fong S.S."/>
            <person name="Lim-Fong G.E."/>
            <person name="Kwan J.C."/>
        </authorList>
    </citation>
    <scope>NUCLEOTIDE SEQUENCE [LARGE SCALE GENOMIC DNA]</scope>
    <source>
        <strain evidence="1">AB1-4</strain>
    </source>
</reference>
<accession>A0A1D2QSS7</accession>
<dbReference type="NCBIfam" id="TIGR03696">
    <property type="entry name" value="Rhs_assc_core"/>
    <property type="match status" value="1"/>
</dbReference>
<dbReference type="EMBL" id="MDLC01000006">
    <property type="protein sequence ID" value="ODS24629.1"/>
    <property type="molecule type" value="Genomic_DNA"/>
</dbReference>
<proteinExistence type="predicted"/>
<dbReference type="InterPro" id="IPR050708">
    <property type="entry name" value="T6SS_VgrG/RHS"/>
</dbReference>
<protein>
    <recommendedName>
        <fullName evidence="3">Insecticide toxin TcdB middle/N-terminal domain-containing protein</fullName>
    </recommendedName>
</protein>
<dbReference type="Proteomes" id="UP000242502">
    <property type="component" value="Unassembled WGS sequence"/>
</dbReference>
<dbReference type="PANTHER" id="PTHR32305">
    <property type="match status" value="1"/>
</dbReference>
<sequence>MNLSANLDHGTPEITIIGQRAETLRQLRYHRTQVTDNIDEQITRHQFNALGQQTSTIDPRFFKAGGKPNVQYHSSLSAKGLCIDSVDAGARHVFYDIEGRLLWQRDARKTQQDYDYDLLGRLSTRRETLVDGTEAVRERLLYGDSLDIDDNSHKNLRGRLAQHYDTAGLLDQTPQGYSLGGAPLEQRRQLLPVEVGSHWQGTDALAWQQVLETDTYITQWQYAADGQRLTQRDAKGHQQRTAYDVAGRIKASWVTANGGTEQPVLTAIKHTAGGQRLQEKAANGVITDYAYEPETRRLIQITTAKSDGTLLQQLRYDYDPVGNVTALYNDAETQTYFRNQRVSPDKSYQYDTLYQLISAIGRQNATQQSAIDDPEAETPIDTNNCVTYTRNYIYDLGGNLTQIQHRADNNNYTRKILVSDNSNHGVLDNDSMTHTVSDIDNYFDACGNQQQLETGQTLAWNGLNQLQRLTMIARTGDPANDDRESYHYGGDGMRVRKTQITQASGDSTRRQQDVIYLPGLELRRSSTDSTITENLEVIIVGAAGRSQVRMLNWVDNTGPTDINNQQLRYSIDDLLDSSQLELDADANILTKEEYYPYGGTALRMASSASEVKYKVLRYSAKERDNSGLYYYGHRYYQPWLGRWMSVDPAGDLDSYVFVANNPINSVDEQGLTGKRKNPAQSGPVLKKHKFAHTAFIAGQPLQKGTATGPKYHKFSSMSTADFTTYATDTGLVDTGVTQTWGTVSGKLMRSRRGSVSGSYVEGGSPPNPPQVHSWRMHSLATSEALNSGSVDETSFVAVYNTSAGMLQNTTKNSNDKDMPTNLVLSDLGQVSFDTTTSAFSFDDASYAQGSSGVGLKATQADKQFLYAPSIQNATAAGKAARPEQTYHSEAAAITLHAEARSTTAVNLQSKQNMLFMLASFPNQVCKQCGDTLGASLGAGSYVSGQPGVEFGHQKAGQFTGASATTLKAVPTATLMNSTNITTNENELKKIYSYHK</sequence>
<dbReference type="InterPro" id="IPR022385">
    <property type="entry name" value="Rhs_assc_core"/>
</dbReference>
<organism evidence="1 2">
    <name type="scientific">Candidatus Endobugula sertula</name>
    <name type="common">Bugula neritina bacterial symbiont</name>
    <dbReference type="NCBI Taxonomy" id="62101"/>
    <lineage>
        <taxon>Bacteria</taxon>
        <taxon>Pseudomonadati</taxon>
        <taxon>Pseudomonadota</taxon>
        <taxon>Gammaproteobacteria</taxon>
        <taxon>Cellvibrionales</taxon>
        <taxon>Cellvibrionaceae</taxon>
        <taxon>Candidatus Endobugula</taxon>
    </lineage>
</organism>